<gene>
    <name evidence="2" type="ORF">NG653_14320</name>
</gene>
<sequence length="257" mass="29812">MASFSMISFFRKIRQKQLQNTIGAENRVGRYFAYALGEILLVVIGILIALQINTSNEARKSRAYELTMLREVNEAMKVDYQNMSTVLLYLQRIQRSFYALTVMKNDRSVSTDSLDFHLENVREYGYVFSINTSPYEGIKSGGLDKISNPEIRNELSYLFGYLLPMSESWINEVLRVELFNRNELIDGLFYIESFPRDDNSVSSRVVIEDQSVIYTHPDFEKLIRTGWPLPGTVKRLTAIRERMQGLIRLIDTELMKS</sequence>
<comment type="caution">
    <text evidence="2">The sequence shown here is derived from an EMBL/GenBank/DDBJ whole genome shotgun (WGS) entry which is preliminary data.</text>
</comment>
<dbReference type="EMBL" id="JAMXIB010000018">
    <property type="protein sequence ID" value="MCO5726036.1"/>
    <property type="molecule type" value="Genomic_DNA"/>
</dbReference>
<evidence type="ECO:0000256" key="1">
    <source>
        <dbReference type="SAM" id="Phobius"/>
    </source>
</evidence>
<keyword evidence="1" id="KW-1133">Transmembrane helix</keyword>
<dbReference type="InterPro" id="IPR045749">
    <property type="entry name" value="DUF6090"/>
</dbReference>
<keyword evidence="3" id="KW-1185">Reference proteome</keyword>
<name>A0ABT1B1B1_9FLAO</name>
<organism evidence="2 3">
    <name type="scientific">Robiginitalea marina</name>
    <dbReference type="NCBI Taxonomy" id="2954105"/>
    <lineage>
        <taxon>Bacteria</taxon>
        <taxon>Pseudomonadati</taxon>
        <taxon>Bacteroidota</taxon>
        <taxon>Flavobacteriia</taxon>
        <taxon>Flavobacteriales</taxon>
        <taxon>Flavobacteriaceae</taxon>
        <taxon>Robiginitalea</taxon>
    </lineage>
</organism>
<accession>A0ABT1B1B1</accession>
<feature type="transmembrane region" description="Helical" evidence="1">
    <location>
        <begin position="31"/>
        <end position="52"/>
    </location>
</feature>
<keyword evidence="1" id="KW-0812">Transmembrane</keyword>
<reference evidence="2 3" key="1">
    <citation type="submission" date="2022-06" db="EMBL/GenBank/DDBJ databases">
        <authorList>
            <person name="Xuan X."/>
        </authorList>
    </citation>
    <scope>NUCLEOTIDE SEQUENCE [LARGE SCALE GENOMIC DNA]</scope>
    <source>
        <strain evidence="2 3">2V75</strain>
    </source>
</reference>
<dbReference type="RefSeq" id="WP_252742407.1">
    <property type="nucleotide sequence ID" value="NZ_JAMXIB010000018.1"/>
</dbReference>
<evidence type="ECO:0000313" key="2">
    <source>
        <dbReference type="EMBL" id="MCO5726036.1"/>
    </source>
</evidence>
<dbReference type="Pfam" id="PF19578">
    <property type="entry name" value="DUF6090"/>
    <property type="match status" value="1"/>
</dbReference>
<evidence type="ECO:0000313" key="3">
    <source>
        <dbReference type="Proteomes" id="UP001206312"/>
    </source>
</evidence>
<proteinExistence type="predicted"/>
<protein>
    <submittedName>
        <fullName evidence="2">DUF6090 family protein</fullName>
    </submittedName>
</protein>
<dbReference type="Proteomes" id="UP001206312">
    <property type="component" value="Unassembled WGS sequence"/>
</dbReference>
<keyword evidence="1" id="KW-0472">Membrane</keyword>